<dbReference type="KEGG" id="spib:G8759_19855"/>
<reference evidence="1 2" key="1">
    <citation type="submission" date="2020-03" db="EMBL/GenBank/DDBJ databases">
        <authorList>
            <person name="Kim M.K."/>
        </authorList>
    </citation>
    <scope>NUCLEOTIDE SEQUENCE [LARGE SCALE GENOMIC DNA]</scope>
    <source>
        <strain evidence="1 2">BT328</strain>
    </source>
</reference>
<proteinExistence type="predicted"/>
<dbReference type="AlphaFoldDB" id="A0A6G9AQU1"/>
<gene>
    <name evidence="1" type="ORF">G8759_19855</name>
</gene>
<keyword evidence="2" id="KW-1185">Reference proteome</keyword>
<dbReference type="Proteomes" id="UP000501802">
    <property type="component" value="Chromosome"/>
</dbReference>
<organism evidence="1 2">
    <name type="scientific">Spirosoma aureum</name>
    <dbReference type="NCBI Taxonomy" id="2692134"/>
    <lineage>
        <taxon>Bacteria</taxon>
        <taxon>Pseudomonadati</taxon>
        <taxon>Bacteroidota</taxon>
        <taxon>Cytophagia</taxon>
        <taxon>Cytophagales</taxon>
        <taxon>Cytophagaceae</taxon>
        <taxon>Spirosoma</taxon>
    </lineage>
</organism>
<sequence>MISSLQSEQRFLEHIQTTPEIGICFRDSENKLLIQIFIDDPALREAILEYQSQRVRELECSAGQAVGR</sequence>
<accession>A0A6G9AQU1</accession>
<protein>
    <submittedName>
        <fullName evidence="1">Uncharacterized protein</fullName>
    </submittedName>
</protein>
<evidence type="ECO:0000313" key="1">
    <source>
        <dbReference type="EMBL" id="QIP14706.1"/>
    </source>
</evidence>
<name>A0A6G9AQU1_9BACT</name>
<dbReference type="RefSeq" id="WP_167211299.1">
    <property type="nucleotide sequence ID" value="NZ_CP050063.1"/>
</dbReference>
<evidence type="ECO:0000313" key="2">
    <source>
        <dbReference type="Proteomes" id="UP000501802"/>
    </source>
</evidence>
<dbReference type="EMBL" id="CP050063">
    <property type="protein sequence ID" value="QIP14706.1"/>
    <property type="molecule type" value="Genomic_DNA"/>
</dbReference>